<proteinExistence type="predicted"/>
<keyword evidence="3" id="KW-1185">Reference proteome</keyword>
<dbReference type="Gene3D" id="3.10.450.50">
    <property type="match status" value="1"/>
</dbReference>
<dbReference type="OrthoDB" id="5243470at2"/>
<dbReference type="InterPro" id="IPR027843">
    <property type="entry name" value="DUF4440"/>
</dbReference>
<comment type="caution">
    <text evidence="2">The sequence shown here is derived from an EMBL/GenBank/DDBJ whole genome shotgun (WGS) entry which is preliminary data.</text>
</comment>
<sequence length="198" mass="21238">MQHGLRAARPPAAAHQGRDDLALVVGGQLDRLGVVGLAEDVGLPVASTACHGVIFPYPRSPAGAILPLVDDLSWRVEDFDRSVIERDADLAGSLLSDDFALVVTEPAPRTMSRERWLAVLRDYAVTEWTVLDRETYVAGACALVLSRVDMVATVLGADRSGLFTTSDLWLRHSDGGWYAHRRISTPGSAGHIAGMVPG</sequence>
<dbReference type="Proteomes" id="UP000291189">
    <property type="component" value="Unassembled WGS sequence"/>
</dbReference>
<dbReference type="AlphaFoldDB" id="A0A4V1Z1M9"/>
<dbReference type="EMBL" id="SDPU01000023">
    <property type="protein sequence ID" value="RYU11466.1"/>
    <property type="molecule type" value="Genomic_DNA"/>
</dbReference>
<dbReference type="InterPro" id="IPR032710">
    <property type="entry name" value="NTF2-like_dom_sf"/>
</dbReference>
<evidence type="ECO:0000313" key="3">
    <source>
        <dbReference type="Proteomes" id="UP000291189"/>
    </source>
</evidence>
<evidence type="ECO:0000259" key="1">
    <source>
        <dbReference type="Pfam" id="PF14534"/>
    </source>
</evidence>
<dbReference type="SUPFAM" id="SSF54427">
    <property type="entry name" value="NTF2-like"/>
    <property type="match status" value="1"/>
</dbReference>
<reference evidence="2 3" key="1">
    <citation type="submission" date="2019-01" db="EMBL/GenBank/DDBJ databases">
        <title>Nocardioides guangzhouensis sp. nov., an actinobacterium isolated from soil.</title>
        <authorList>
            <person name="Fu Y."/>
            <person name="Cai Y."/>
            <person name="Lin Z."/>
            <person name="Chen P."/>
        </authorList>
    </citation>
    <scope>NUCLEOTIDE SEQUENCE [LARGE SCALE GENOMIC DNA]</scope>
    <source>
        <strain evidence="2 3">NBRC 105384</strain>
    </source>
</reference>
<dbReference type="Pfam" id="PF14534">
    <property type="entry name" value="DUF4440"/>
    <property type="match status" value="1"/>
</dbReference>
<evidence type="ECO:0000313" key="2">
    <source>
        <dbReference type="EMBL" id="RYU11466.1"/>
    </source>
</evidence>
<gene>
    <name evidence="2" type="ORF">ETU37_12890</name>
</gene>
<protein>
    <submittedName>
        <fullName evidence="2">Nuclear transport factor 2 family protein</fullName>
    </submittedName>
</protein>
<organism evidence="2 3">
    <name type="scientific">Nocardioides iriomotensis</name>
    <dbReference type="NCBI Taxonomy" id="715784"/>
    <lineage>
        <taxon>Bacteria</taxon>
        <taxon>Bacillati</taxon>
        <taxon>Actinomycetota</taxon>
        <taxon>Actinomycetes</taxon>
        <taxon>Propionibacteriales</taxon>
        <taxon>Nocardioidaceae</taxon>
        <taxon>Nocardioides</taxon>
    </lineage>
</organism>
<name>A0A4V1Z1M9_9ACTN</name>
<accession>A0A4V1Z1M9</accession>
<feature type="domain" description="DUF4440" evidence="1">
    <location>
        <begin position="77"/>
        <end position="177"/>
    </location>
</feature>